<evidence type="ECO:0000256" key="4">
    <source>
        <dbReference type="ARBA" id="ARBA00022927"/>
    </source>
</evidence>
<proteinExistence type="predicted"/>
<keyword evidence="2" id="KW-0813">Transport</keyword>
<feature type="chain" id="PRO_5046311612" evidence="5">
    <location>
        <begin position="25"/>
        <end position="215"/>
    </location>
</feature>
<feature type="signal peptide" evidence="5">
    <location>
        <begin position="1"/>
        <end position="24"/>
    </location>
</feature>
<comment type="caution">
    <text evidence="6">The sequence shown here is derived from an EMBL/GenBank/DDBJ whole genome shotgun (WGS) entry which is preliminary data.</text>
</comment>
<reference evidence="6" key="1">
    <citation type="submission" date="2022-12" db="EMBL/GenBank/DDBJ databases">
        <title>Marinomonas 15G1-11 sp. nov, isolated from marine algae.</title>
        <authorList>
            <person name="Butt M."/>
            <person name="Choi D.G."/>
            <person name="Kim J.M."/>
            <person name="Lee J.K."/>
            <person name="Baek J.H."/>
            <person name="Jeon C.O."/>
        </authorList>
    </citation>
    <scope>NUCLEOTIDE SEQUENCE</scope>
    <source>
        <strain evidence="6">15G1-11</strain>
    </source>
</reference>
<organism evidence="6 7">
    <name type="scientific">Marinomonas phaeophyticola</name>
    <dbReference type="NCBI Taxonomy" id="3004091"/>
    <lineage>
        <taxon>Bacteria</taxon>
        <taxon>Pseudomonadati</taxon>
        <taxon>Pseudomonadota</taxon>
        <taxon>Gammaproteobacteria</taxon>
        <taxon>Oceanospirillales</taxon>
        <taxon>Oceanospirillaceae</taxon>
        <taxon>Marinomonas</taxon>
    </lineage>
</organism>
<keyword evidence="6" id="KW-0449">Lipoprotein</keyword>
<dbReference type="Gene3D" id="2.50.20.10">
    <property type="entry name" value="Lipoprotein localisation LolA/LolB/LppX"/>
    <property type="match status" value="1"/>
</dbReference>
<evidence type="ECO:0000256" key="5">
    <source>
        <dbReference type="SAM" id="SignalP"/>
    </source>
</evidence>
<evidence type="ECO:0000256" key="2">
    <source>
        <dbReference type="ARBA" id="ARBA00022448"/>
    </source>
</evidence>
<accession>A0ABT4JXV0</accession>
<dbReference type="PANTHER" id="PTHR35869:SF1">
    <property type="entry name" value="OUTER-MEMBRANE LIPOPROTEIN CARRIER PROTEIN"/>
    <property type="match status" value="1"/>
</dbReference>
<evidence type="ECO:0000313" key="7">
    <source>
        <dbReference type="Proteomes" id="UP001149719"/>
    </source>
</evidence>
<keyword evidence="7" id="KW-1185">Reference proteome</keyword>
<dbReference type="Proteomes" id="UP001149719">
    <property type="component" value="Unassembled WGS sequence"/>
</dbReference>
<dbReference type="PANTHER" id="PTHR35869">
    <property type="entry name" value="OUTER-MEMBRANE LIPOPROTEIN CARRIER PROTEIN"/>
    <property type="match status" value="1"/>
</dbReference>
<sequence>MNDKCWLRQIIVTFFFMVSAVSFAADQGVAVEDGSSSVLAELLEANRNIEGEFLQVTYNESGDQVQLSEGVFMLASPNRFVWDTIKPFPQRIISDGEWLTIWDVDLEQATKKKVGRTLGQSPAALLGRPAAEVLPFYHVDFLGQQRFRLKPFSEEGLFGSLTLSFQNDIIKAMSIEDSLGQTTVIEFKEIEPHDGVSEQNFVVDLPSNIDVFIEE</sequence>
<gene>
    <name evidence="6" type="ORF">O1D97_16775</name>
</gene>
<dbReference type="Pfam" id="PF03548">
    <property type="entry name" value="LolA"/>
    <property type="match status" value="1"/>
</dbReference>
<evidence type="ECO:0000256" key="1">
    <source>
        <dbReference type="ARBA" id="ARBA00011245"/>
    </source>
</evidence>
<evidence type="ECO:0000256" key="3">
    <source>
        <dbReference type="ARBA" id="ARBA00022729"/>
    </source>
</evidence>
<protein>
    <submittedName>
        <fullName evidence="6">Outer-membrane lipoprotein carrier protein LolA</fullName>
    </submittedName>
</protein>
<dbReference type="InterPro" id="IPR004564">
    <property type="entry name" value="OM_lipoprot_carrier_LolA-like"/>
</dbReference>
<dbReference type="SUPFAM" id="SSF89392">
    <property type="entry name" value="Prokaryotic lipoproteins and lipoprotein localization factors"/>
    <property type="match status" value="1"/>
</dbReference>
<comment type="subunit">
    <text evidence="1">Monomer.</text>
</comment>
<keyword evidence="3 5" id="KW-0732">Signal</keyword>
<keyword evidence="4" id="KW-0653">Protein transport</keyword>
<evidence type="ECO:0000313" key="6">
    <source>
        <dbReference type="EMBL" id="MCZ2723220.1"/>
    </source>
</evidence>
<dbReference type="InterPro" id="IPR029046">
    <property type="entry name" value="LolA/LolB/LppX"/>
</dbReference>
<dbReference type="RefSeq" id="WP_269127311.1">
    <property type="nucleotide sequence ID" value="NZ_JAPUBN010000020.1"/>
</dbReference>
<name>A0ABT4JXV0_9GAMM</name>
<dbReference type="CDD" id="cd16325">
    <property type="entry name" value="LolA"/>
    <property type="match status" value="1"/>
</dbReference>
<dbReference type="EMBL" id="JAPUBN010000020">
    <property type="protein sequence ID" value="MCZ2723220.1"/>
    <property type="molecule type" value="Genomic_DNA"/>
</dbReference>